<dbReference type="OrthoDB" id="2592744at2759"/>
<evidence type="ECO:0000256" key="2">
    <source>
        <dbReference type="ARBA" id="ARBA00022723"/>
    </source>
</evidence>
<evidence type="ECO:0000256" key="3">
    <source>
        <dbReference type="PIRSR" id="PIRSR602678-1"/>
    </source>
</evidence>
<evidence type="ECO:0008006" key="6">
    <source>
        <dbReference type="Google" id="ProtNLM"/>
    </source>
</evidence>
<dbReference type="InterPro" id="IPR002678">
    <property type="entry name" value="DUF34/NIF3"/>
</dbReference>
<feature type="binding site" evidence="3">
    <location>
        <position position="250"/>
    </location>
    <ligand>
        <name>a divalent metal cation</name>
        <dbReference type="ChEBI" id="CHEBI:60240"/>
        <label>1</label>
    </ligand>
</feature>
<dbReference type="InterPro" id="IPR036069">
    <property type="entry name" value="DUF34/NIF3_sf"/>
</dbReference>
<dbReference type="Gene3D" id="3.40.1390.30">
    <property type="entry name" value="NIF3 (NGG1p interacting factor 3)-like"/>
    <property type="match status" value="2"/>
</dbReference>
<dbReference type="PANTHER" id="PTHR13799:SF14">
    <property type="entry name" value="GTP CYCLOHYDROLASE 1 TYPE 2 HOMOLOG"/>
    <property type="match status" value="1"/>
</dbReference>
<dbReference type="EMBL" id="JAADJZ010000002">
    <property type="protein sequence ID" value="KAF2876986.1"/>
    <property type="molecule type" value="Genomic_DNA"/>
</dbReference>
<comment type="caution">
    <text evidence="4">The sequence shown here is derived from an EMBL/GenBank/DDBJ whole genome shotgun (WGS) entry which is preliminary data.</text>
</comment>
<evidence type="ECO:0000313" key="4">
    <source>
        <dbReference type="EMBL" id="KAF2876986.1"/>
    </source>
</evidence>
<dbReference type="Proteomes" id="UP000481861">
    <property type="component" value="Unassembled WGS sequence"/>
</dbReference>
<keyword evidence="5" id="KW-1185">Reference proteome</keyword>
<dbReference type="SUPFAM" id="SSF102705">
    <property type="entry name" value="NIF3 (NGG1p interacting factor 3)-like"/>
    <property type="match status" value="1"/>
</dbReference>
<name>A0A7C8IGC8_9PLEO</name>
<feature type="binding site" evidence="3">
    <location>
        <position position="254"/>
    </location>
    <ligand>
        <name>a divalent metal cation</name>
        <dbReference type="ChEBI" id="CHEBI:60240"/>
        <label>1</label>
    </ligand>
</feature>
<organism evidence="4 5">
    <name type="scientific">Massariosphaeria phaeospora</name>
    <dbReference type="NCBI Taxonomy" id="100035"/>
    <lineage>
        <taxon>Eukaryota</taxon>
        <taxon>Fungi</taxon>
        <taxon>Dikarya</taxon>
        <taxon>Ascomycota</taxon>
        <taxon>Pezizomycotina</taxon>
        <taxon>Dothideomycetes</taxon>
        <taxon>Pleosporomycetidae</taxon>
        <taxon>Pleosporales</taxon>
        <taxon>Pleosporales incertae sedis</taxon>
        <taxon>Massariosphaeria</taxon>
    </lineage>
</organism>
<dbReference type="Pfam" id="PF01784">
    <property type="entry name" value="DUF34_NIF3"/>
    <property type="match status" value="1"/>
</dbReference>
<dbReference type="GO" id="GO:0005737">
    <property type="term" value="C:cytoplasm"/>
    <property type="evidence" value="ECO:0007669"/>
    <property type="project" value="TreeGrafter"/>
</dbReference>
<accession>A0A7C8IGC8</accession>
<keyword evidence="2 3" id="KW-0479">Metal-binding</keyword>
<gene>
    <name evidence="4" type="ORF">BDV95DRAFT_601400</name>
</gene>
<comment type="similarity">
    <text evidence="1">Belongs to the GTP cyclohydrolase I type 2/NIF3 family.</text>
</comment>
<dbReference type="PANTHER" id="PTHR13799">
    <property type="entry name" value="NGG1 INTERACTING FACTOR 3"/>
    <property type="match status" value="1"/>
</dbReference>
<proteinExistence type="inferred from homology"/>
<feature type="binding site" evidence="3">
    <location>
        <position position="115"/>
    </location>
    <ligand>
        <name>a divalent metal cation</name>
        <dbReference type="ChEBI" id="CHEBI:60240"/>
        <label>1</label>
    </ligand>
</feature>
<evidence type="ECO:0000256" key="1">
    <source>
        <dbReference type="ARBA" id="ARBA00006964"/>
    </source>
</evidence>
<evidence type="ECO:0000313" key="5">
    <source>
        <dbReference type="Proteomes" id="UP000481861"/>
    </source>
</evidence>
<dbReference type="AlphaFoldDB" id="A0A7C8IGC8"/>
<dbReference type="GO" id="GO:0046872">
    <property type="term" value="F:metal ion binding"/>
    <property type="evidence" value="ECO:0007669"/>
    <property type="project" value="UniProtKB-KW"/>
</dbReference>
<protein>
    <recommendedName>
        <fullName evidence="6">Ngg1p interacting factor 3 nif3 protein</fullName>
    </recommendedName>
</protein>
<sequence>MLKRPTHSAVTQFIASILPPKTNDVPLLYHVPRHPRYNPDNALVEQVVLSITPTPGVYDLIGHPHEGTIVTADESSPIVLPRLPRTICFLHRPFDLERRRVRNGTLVLSSHTSFDEHLTVGWNAALAERLGMSVVKSLCVQGYKADAERKIGILGQVAMLRDLLLRRIKQEFGTIEHVQEGQSDEIRVIAIMNAFNAEEVDRVLDMARARTWIPSEPLYGRHVLYLTGQPRESGMLAAEEHGMTVVCVGHRIAEEWGIRRMATMLRLAFPTLQVREIYEEEIRPDRTPGPSDLSASC</sequence>
<reference evidence="4 5" key="1">
    <citation type="submission" date="2020-01" db="EMBL/GenBank/DDBJ databases">
        <authorList>
            <consortium name="DOE Joint Genome Institute"/>
            <person name="Haridas S."/>
            <person name="Albert R."/>
            <person name="Binder M."/>
            <person name="Bloem J."/>
            <person name="Labutti K."/>
            <person name="Salamov A."/>
            <person name="Andreopoulos B."/>
            <person name="Baker S.E."/>
            <person name="Barry K."/>
            <person name="Bills G."/>
            <person name="Bluhm B.H."/>
            <person name="Cannon C."/>
            <person name="Castanera R."/>
            <person name="Culley D.E."/>
            <person name="Daum C."/>
            <person name="Ezra D."/>
            <person name="Gonzalez J.B."/>
            <person name="Henrissat B."/>
            <person name="Kuo A."/>
            <person name="Liang C."/>
            <person name="Lipzen A."/>
            <person name="Lutzoni F."/>
            <person name="Magnuson J."/>
            <person name="Mondo S."/>
            <person name="Nolan M."/>
            <person name="Ohm R."/>
            <person name="Pangilinan J."/>
            <person name="Park H.-J.H."/>
            <person name="Ramirez L."/>
            <person name="Alfaro M."/>
            <person name="Sun H."/>
            <person name="Tritt A."/>
            <person name="Yoshinaga Y."/>
            <person name="Zwiers L.-H.L."/>
            <person name="Turgeon B.G."/>
            <person name="Goodwin S.B."/>
            <person name="Spatafora J.W."/>
            <person name="Crous P.W."/>
            <person name="Grigoriev I.V."/>
        </authorList>
    </citation>
    <scope>NUCLEOTIDE SEQUENCE [LARGE SCALE GENOMIC DNA]</scope>
    <source>
        <strain evidence="4 5">CBS 611.86</strain>
    </source>
</reference>